<comment type="caution">
    <text evidence="1">The sequence shown here is derived from an EMBL/GenBank/DDBJ whole genome shotgun (WGS) entry which is preliminary data.</text>
</comment>
<gene>
    <name evidence="1" type="ORF">MJG50_05930</name>
</gene>
<evidence type="ECO:0000313" key="1">
    <source>
        <dbReference type="EMBL" id="MCH1624859.1"/>
    </source>
</evidence>
<dbReference type="AlphaFoldDB" id="A0AAW5E270"/>
<dbReference type="EMBL" id="JAKTTI010000005">
    <property type="protein sequence ID" value="MCH1624859.1"/>
    <property type="molecule type" value="Genomic_DNA"/>
</dbReference>
<keyword evidence="2" id="KW-1185">Reference proteome</keyword>
<accession>A0AAW5E270</accession>
<dbReference type="InterPro" id="IPR058600">
    <property type="entry name" value="YhjD-like"/>
</dbReference>
<organism evidence="1 2">
    <name type="scientific">Fredinandcohnia quinoae</name>
    <dbReference type="NCBI Taxonomy" id="2918902"/>
    <lineage>
        <taxon>Bacteria</taxon>
        <taxon>Bacillati</taxon>
        <taxon>Bacillota</taxon>
        <taxon>Bacilli</taxon>
        <taxon>Bacillales</taxon>
        <taxon>Bacillaceae</taxon>
        <taxon>Fredinandcohnia</taxon>
    </lineage>
</organism>
<protein>
    <submittedName>
        <fullName evidence="1">Uncharacterized protein</fullName>
    </submittedName>
</protein>
<proteinExistence type="predicted"/>
<dbReference type="RefSeq" id="WP_240253609.1">
    <property type="nucleotide sequence ID" value="NZ_JAKTTI010000005.1"/>
</dbReference>
<dbReference type="Pfam" id="PF26325">
    <property type="entry name" value="YhjD"/>
    <property type="match status" value="1"/>
</dbReference>
<evidence type="ECO:0000313" key="2">
    <source>
        <dbReference type="Proteomes" id="UP001431131"/>
    </source>
</evidence>
<name>A0AAW5E270_9BACI</name>
<reference evidence="1" key="1">
    <citation type="submission" date="2022-02" db="EMBL/GenBank/DDBJ databases">
        <title>Fredinandcohnia quinoae sp. nov. isolated from Chenopodium quinoa seeds.</title>
        <authorList>
            <person name="Saati-Santamaria Z."/>
            <person name="Flores-Felix J.D."/>
            <person name="Igual J.M."/>
            <person name="Velazquez E."/>
            <person name="Garcia-Fraile P."/>
            <person name="Martinez-Molina E."/>
        </authorList>
    </citation>
    <scope>NUCLEOTIDE SEQUENCE</scope>
    <source>
        <strain evidence="1">SECRCQ15</strain>
    </source>
</reference>
<sequence length="125" mass="14551">MASAPYLQFKEIELVKRVIILPILLKSLDQDLAVLQKNKLHMWLVYNAHLKSIGSAIKRELKELEKQMKQRGIKILSQQHESNGLFTQFLCRGYEHEISLLHGFIHAQITIILSEYLKIDLTEID</sequence>
<dbReference type="Proteomes" id="UP001431131">
    <property type="component" value="Unassembled WGS sequence"/>
</dbReference>